<gene>
    <name evidence="1" type="ORF">AB8998_30020</name>
</gene>
<dbReference type="Proteomes" id="UP001564760">
    <property type="component" value="Unassembled WGS sequence"/>
</dbReference>
<dbReference type="RefSeq" id="WP_369741947.1">
    <property type="nucleotide sequence ID" value="NZ_JBGEDP010000002.1"/>
</dbReference>
<dbReference type="EMBL" id="JBGEDP010000002">
    <property type="protein sequence ID" value="MEY8018889.1"/>
    <property type="molecule type" value="Genomic_DNA"/>
</dbReference>
<protein>
    <submittedName>
        <fullName evidence="1">Uncharacterized protein</fullName>
    </submittedName>
</protein>
<comment type="caution">
    <text evidence="1">The sequence shown here is derived from an EMBL/GenBank/DDBJ whole genome shotgun (WGS) entry which is preliminary data.</text>
</comment>
<reference evidence="1 2" key="1">
    <citation type="submission" date="2024-08" db="EMBL/GenBank/DDBJ databases">
        <title>Mycobacterium servetensis sp. nov., a novel rapid-growing mycobacterial species recovered from a human patient in Zaragoza, Spain.</title>
        <authorList>
            <person name="Tristancho-Baro A.I."/>
            <person name="Buenestado-Serrano S."/>
            <person name="Garcia De Viedma D."/>
            <person name="Milagro-Beamonte A."/>
            <person name="Burillo N."/>
            <person name="Sanz S."/>
            <person name="Lopez-Calleja A.I."/>
            <person name="Penas-Utrilla D."/>
            <person name="Guardingo M."/>
            <person name="Garcia M.J."/>
            <person name="Vinuelas-Bayon J."/>
        </authorList>
    </citation>
    <scope>NUCLEOTIDE SEQUENCE [LARGE SCALE GENOMIC DNA]</scope>
    <source>
        <strain evidence="2">HUMS_12744610</strain>
    </source>
</reference>
<keyword evidence="2" id="KW-1185">Reference proteome</keyword>
<evidence type="ECO:0000313" key="2">
    <source>
        <dbReference type="Proteomes" id="UP001564760"/>
    </source>
</evidence>
<name>A0ABV4C8M4_9MYCO</name>
<evidence type="ECO:0000313" key="1">
    <source>
        <dbReference type="EMBL" id="MEY8018889.1"/>
    </source>
</evidence>
<accession>A0ABV4C8M4</accession>
<organism evidence="1 2">
    <name type="scientific">Mycobacterium servetii</name>
    <dbReference type="NCBI Taxonomy" id="3237418"/>
    <lineage>
        <taxon>Bacteria</taxon>
        <taxon>Bacillati</taxon>
        <taxon>Actinomycetota</taxon>
        <taxon>Actinomycetes</taxon>
        <taxon>Mycobacteriales</taxon>
        <taxon>Mycobacteriaceae</taxon>
        <taxon>Mycobacterium</taxon>
    </lineage>
</organism>
<proteinExistence type="predicted"/>
<sequence>MNKHGHATRAGEVRRQAGAVATAVKTDNGLCWQVRRDRDGLVRITKYLAQTGHWHRP</sequence>